<comment type="similarity">
    <text evidence="1">Belongs to the PRORSD1 family.</text>
</comment>
<reference evidence="3 4" key="1">
    <citation type="submission" date="2019-07" db="EMBL/GenBank/DDBJ databases">
        <authorList>
            <person name="Brisse S."/>
            <person name="Rodrigues C."/>
            <person name="Thorpe H."/>
        </authorList>
    </citation>
    <scope>NUCLEOTIDE SEQUENCE [LARGE SCALE GENOMIC DNA]</scope>
    <source>
        <strain evidence="3">SB6408</strain>
    </source>
</reference>
<dbReference type="Gene3D" id="3.90.960.10">
    <property type="entry name" value="YbaK/aminoacyl-tRNA synthetase-associated domain"/>
    <property type="match status" value="1"/>
</dbReference>
<dbReference type="AlphaFoldDB" id="A0A564J5Z3"/>
<dbReference type="SUPFAM" id="SSF55826">
    <property type="entry name" value="YbaK/ProRS associated domain"/>
    <property type="match status" value="1"/>
</dbReference>
<evidence type="ECO:0000313" key="3">
    <source>
        <dbReference type="EMBL" id="VUS52241.1"/>
    </source>
</evidence>
<dbReference type="RefSeq" id="WP_142462390.1">
    <property type="nucleotide sequence ID" value="NZ_CABGHF010000008.1"/>
</dbReference>
<dbReference type="PANTHER" id="PTHR31423:SF3">
    <property type="entry name" value="PROLYL-TRNA SYNTHETASE ASSOCIATED DOMAIN-CONTAINING PROTEIN 1-RELATED"/>
    <property type="match status" value="1"/>
</dbReference>
<dbReference type="EMBL" id="CABGHF010000008">
    <property type="protein sequence ID" value="VUS52241.1"/>
    <property type="molecule type" value="Genomic_DNA"/>
</dbReference>
<proteinExistence type="inferred from homology"/>
<dbReference type="InterPro" id="IPR036754">
    <property type="entry name" value="YbaK/aa-tRNA-synt-asso_dom_sf"/>
</dbReference>
<evidence type="ECO:0000256" key="1">
    <source>
        <dbReference type="ARBA" id="ARBA00010201"/>
    </source>
</evidence>
<dbReference type="Pfam" id="PF04073">
    <property type="entry name" value="tRNA_edit"/>
    <property type="match status" value="1"/>
</dbReference>
<dbReference type="InterPro" id="IPR007214">
    <property type="entry name" value="YbaK/aa-tRNA-synth-assoc-dom"/>
</dbReference>
<accession>A0A564J5Z3</accession>
<evidence type="ECO:0000313" key="4">
    <source>
        <dbReference type="Proteomes" id="UP000318370"/>
    </source>
</evidence>
<dbReference type="PANTHER" id="PTHR31423">
    <property type="entry name" value="YBAK DOMAIN-CONTAINING PROTEIN"/>
    <property type="match status" value="1"/>
</dbReference>
<organism evidence="3 4">
    <name type="scientific">Klebsiella spallanzanii</name>
    <dbReference type="NCBI Taxonomy" id="2587528"/>
    <lineage>
        <taxon>Bacteria</taxon>
        <taxon>Pseudomonadati</taxon>
        <taxon>Pseudomonadota</taxon>
        <taxon>Gammaproteobacteria</taxon>
        <taxon>Enterobacterales</taxon>
        <taxon>Enterobacteriaceae</taxon>
        <taxon>Klebsiella/Raoultella group</taxon>
        <taxon>Klebsiella</taxon>
    </lineage>
</organism>
<sequence length="172" mass="19136">MGIQALNQDELLQLLNNLNIDYRYIEHPAMNSVGDRERYAVRLPAQLLKNMLLKNSNGRHFYLYILDGEKRADLKALAREMGDSRLSLATPGELKQLMGLDPGEVTPFALLNEREQKIKVLIDASVDDQGPLGFHPLVNTATVCISLSALHQFLHYCTHASQQVGDVAGHCG</sequence>
<gene>
    <name evidence="3" type="primary">proX_2</name>
    <name evidence="3" type="ORF">SB6408_04393</name>
</gene>
<protein>
    <submittedName>
        <fullName evidence="3">Prolyl-tRNA editing protein ProX</fullName>
    </submittedName>
</protein>
<name>A0A564J5Z3_9ENTR</name>
<dbReference type="Proteomes" id="UP000318370">
    <property type="component" value="Unassembled WGS sequence"/>
</dbReference>
<dbReference type="InterPro" id="IPR040285">
    <property type="entry name" value="ProX/PRXD1"/>
</dbReference>
<dbReference type="GO" id="GO:0002161">
    <property type="term" value="F:aminoacyl-tRNA deacylase activity"/>
    <property type="evidence" value="ECO:0007669"/>
    <property type="project" value="InterPro"/>
</dbReference>
<feature type="domain" description="YbaK/aminoacyl-tRNA synthetase-associated" evidence="2">
    <location>
        <begin position="27"/>
        <end position="151"/>
    </location>
</feature>
<evidence type="ECO:0000259" key="2">
    <source>
        <dbReference type="Pfam" id="PF04073"/>
    </source>
</evidence>